<proteinExistence type="predicted"/>
<comment type="caution">
    <text evidence="1">The sequence shown here is derived from an EMBL/GenBank/DDBJ whole genome shotgun (WGS) entry which is preliminary data.</text>
</comment>
<evidence type="ECO:0000313" key="2">
    <source>
        <dbReference type="Proteomes" id="UP001152607"/>
    </source>
</evidence>
<dbReference type="Proteomes" id="UP001152607">
    <property type="component" value="Unassembled WGS sequence"/>
</dbReference>
<organism evidence="1 2">
    <name type="scientific">Periconia digitata</name>
    <dbReference type="NCBI Taxonomy" id="1303443"/>
    <lineage>
        <taxon>Eukaryota</taxon>
        <taxon>Fungi</taxon>
        <taxon>Dikarya</taxon>
        <taxon>Ascomycota</taxon>
        <taxon>Pezizomycotina</taxon>
        <taxon>Dothideomycetes</taxon>
        <taxon>Pleosporomycetidae</taxon>
        <taxon>Pleosporales</taxon>
        <taxon>Massarineae</taxon>
        <taxon>Periconiaceae</taxon>
        <taxon>Periconia</taxon>
    </lineage>
</organism>
<name>A0A9W4UAT0_9PLEO</name>
<sequence length="58" mass="6475">MVTRFCALFGQTCGRYSTIVCAVFEGLPLFVREPLAAKGFNLPVPRDAEFTRFVQLCS</sequence>
<reference evidence="1" key="1">
    <citation type="submission" date="2023-01" db="EMBL/GenBank/DDBJ databases">
        <authorList>
            <person name="Van Ghelder C."/>
            <person name="Rancurel C."/>
        </authorList>
    </citation>
    <scope>NUCLEOTIDE SEQUENCE</scope>
    <source>
        <strain evidence="1">CNCM I-4278</strain>
    </source>
</reference>
<keyword evidence="2" id="KW-1185">Reference proteome</keyword>
<dbReference type="EMBL" id="CAOQHR010000003">
    <property type="protein sequence ID" value="CAI6331530.1"/>
    <property type="molecule type" value="Genomic_DNA"/>
</dbReference>
<protein>
    <submittedName>
        <fullName evidence="1">Uncharacterized protein</fullName>
    </submittedName>
</protein>
<accession>A0A9W4UAT0</accession>
<gene>
    <name evidence="1" type="ORF">PDIGIT_LOCUS4555</name>
</gene>
<evidence type="ECO:0000313" key="1">
    <source>
        <dbReference type="EMBL" id="CAI6331530.1"/>
    </source>
</evidence>
<dbReference type="AlphaFoldDB" id="A0A9W4UAT0"/>